<dbReference type="PANTHER" id="PTHR11908">
    <property type="entry name" value="XANTHINE DEHYDROGENASE"/>
    <property type="match status" value="1"/>
</dbReference>
<dbReference type="AlphaFoldDB" id="A0A101I0B9"/>
<dbReference type="SUPFAM" id="SSF54665">
    <property type="entry name" value="CO dehydrogenase molybdoprotein N-domain-like"/>
    <property type="match status" value="1"/>
</dbReference>
<dbReference type="InterPro" id="IPR037165">
    <property type="entry name" value="AldOxase/xan_DH_Mopterin-bd_sf"/>
</dbReference>
<name>A0A101I0B9_UNCT6</name>
<dbReference type="GO" id="GO:0005506">
    <property type="term" value="F:iron ion binding"/>
    <property type="evidence" value="ECO:0007669"/>
    <property type="project" value="InterPro"/>
</dbReference>
<dbReference type="SMART" id="SM01008">
    <property type="entry name" value="Ald_Xan_dh_C"/>
    <property type="match status" value="1"/>
</dbReference>
<dbReference type="Pfam" id="PF01315">
    <property type="entry name" value="Ald_Xan_dh_C"/>
    <property type="match status" value="1"/>
</dbReference>
<comment type="cofactor">
    <cofactor evidence="1">
        <name>Mo-molybdopterin cytosine dinucleotide</name>
        <dbReference type="ChEBI" id="CHEBI:71308"/>
    </cofactor>
</comment>
<dbReference type="GO" id="GO:0016491">
    <property type="term" value="F:oxidoreductase activity"/>
    <property type="evidence" value="ECO:0007669"/>
    <property type="project" value="InterPro"/>
</dbReference>
<protein>
    <submittedName>
        <fullName evidence="3">Aldehyde oxidase and xanthine dehydrogenase molybdopterin binding protein</fullName>
    </submittedName>
</protein>
<comment type="caution">
    <text evidence="3">The sequence shown here is derived from an EMBL/GenBank/DDBJ whole genome shotgun (WGS) entry which is preliminary data.</text>
</comment>
<dbReference type="InterPro" id="IPR036856">
    <property type="entry name" value="Ald_Oxase/Xan_DH_a/b_sf"/>
</dbReference>
<proteinExistence type="predicted"/>
<dbReference type="Proteomes" id="UP000053467">
    <property type="component" value="Unassembled WGS sequence"/>
</dbReference>
<evidence type="ECO:0000313" key="4">
    <source>
        <dbReference type="Proteomes" id="UP000053467"/>
    </source>
</evidence>
<organism evidence="3 4">
    <name type="scientific">candidate division TA06 bacterium 34_109</name>
    <dbReference type="NCBI Taxonomy" id="1635277"/>
    <lineage>
        <taxon>Bacteria</taxon>
        <taxon>Bacteria division TA06</taxon>
    </lineage>
</organism>
<dbReference type="FunFam" id="3.30.365.10:FF:000001">
    <property type="entry name" value="Xanthine dehydrogenase oxidase"/>
    <property type="match status" value="1"/>
</dbReference>
<gene>
    <name evidence="3" type="ORF">XE03_1603</name>
</gene>
<dbReference type="PATRIC" id="fig|1635277.3.peg.965"/>
<dbReference type="InterPro" id="IPR000674">
    <property type="entry name" value="Ald_Oxase/Xan_DH_a/b"/>
</dbReference>
<dbReference type="InterPro" id="IPR046867">
    <property type="entry name" value="AldOxase/xan_DH_MoCoBD2"/>
</dbReference>
<dbReference type="InterPro" id="IPR016208">
    <property type="entry name" value="Ald_Oxase/xanthine_DH-like"/>
</dbReference>
<dbReference type="Gene3D" id="3.90.1170.50">
    <property type="entry name" value="Aldehyde oxidase/xanthine dehydrogenase, a/b hammerhead"/>
    <property type="match status" value="1"/>
</dbReference>
<sequence length="765" mass="83821">MYKIVNKSVERIDVYEKVTGKAKYGADLNCGSQLYAKTVYSRYPHAKILKIDTKEAEGLEGVIMVITAKDVPGNNIMFGKFPVLAQNEVKYIGDGVAVVAAESKEIAEKAAKLVRVEYEELPGVFDLEEAKVENSKRVHSEIENNFIEHSHHLLRSGDVEKGFKEAEVILERTYRTQFVDQAYIEPEAVIVLPDPYKIGVEIHGSIQNPYTIRENVATVLGLKINQVRVIQSTIGGSFGGKDESVMLMAARCAVIALKTGRPVKMVLTREESFLESSKRHPFQANYKIGAKKDGSIVAVENKVYVQGGAYNNKASFANWRASIHAAGPYTIPHIKTDIYGLYTHTIYGGAYRGFSAPQMVFATESLIDELAEELKMSPQEIRLKNCLKPGDEMGTGQILLPGKIPAPLEKMIREICRKTDFESKRKKYIQEREGFNPLKKGIGLSCTFRGAGLGGEGIDTASATVTIDIDGSILIQSGLVEMGQGMRTAHAQIVAEVLGVSLDRITFGNTDTAVTMDSGATVASRGILAGGNAMLIAATELLQRLHQQASIMLNCNIENLISENEFIFNKSKPDKKLTFEEVVKECLKGQGLSLSAQGWYNPGPEKLSPETGRGKAYPTYSYGTAVAELRVDVQTGKINVEKITAAYEIGKAINPQIAKSQFYGGILQGVGYAIMEEMRTKDGYLKTKNFDDFLIPSSADMPEMEVTIYESDDPVGPFGAKSVGELGIELIAPALANALYNATGKRIRELPLNLERVLLGKTLKK</sequence>
<dbReference type="Gene3D" id="3.30.365.10">
    <property type="entry name" value="Aldehyde oxidase/xanthine dehydrogenase, molybdopterin binding domain"/>
    <property type="match status" value="4"/>
</dbReference>
<reference evidence="4" key="1">
    <citation type="journal article" date="2015" name="MBio">
        <title>Genome-Resolved Metagenomic Analysis Reveals Roles for Candidate Phyla and Other Microbial Community Members in Biogeochemical Transformations in Oil Reservoirs.</title>
        <authorList>
            <person name="Hu P."/>
            <person name="Tom L."/>
            <person name="Singh A."/>
            <person name="Thomas B.C."/>
            <person name="Baker B.J."/>
            <person name="Piceno Y.M."/>
            <person name="Andersen G.L."/>
            <person name="Banfield J.F."/>
        </authorList>
    </citation>
    <scope>NUCLEOTIDE SEQUENCE [LARGE SCALE GENOMIC DNA]</scope>
</reference>
<evidence type="ECO:0000313" key="3">
    <source>
        <dbReference type="EMBL" id="KUK86288.1"/>
    </source>
</evidence>
<dbReference type="EMBL" id="LGGX01000023">
    <property type="protein sequence ID" value="KUK86288.1"/>
    <property type="molecule type" value="Genomic_DNA"/>
</dbReference>
<dbReference type="PANTHER" id="PTHR11908:SF157">
    <property type="entry name" value="XANTHINE DEHYDROGENASE SUBUNIT D-RELATED"/>
    <property type="match status" value="1"/>
</dbReference>
<dbReference type="Pfam" id="PF02738">
    <property type="entry name" value="MoCoBD_1"/>
    <property type="match status" value="1"/>
</dbReference>
<dbReference type="Pfam" id="PF20256">
    <property type="entry name" value="MoCoBD_2"/>
    <property type="match status" value="1"/>
</dbReference>
<dbReference type="InterPro" id="IPR008274">
    <property type="entry name" value="AldOxase/xan_DH_MoCoBD1"/>
</dbReference>
<evidence type="ECO:0000256" key="1">
    <source>
        <dbReference type="ARBA" id="ARBA00053029"/>
    </source>
</evidence>
<evidence type="ECO:0000259" key="2">
    <source>
        <dbReference type="SMART" id="SM01008"/>
    </source>
</evidence>
<accession>A0A101I0B9</accession>
<dbReference type="SUPFAM" id="SSF56003">
    <property type="entry name" value="Molybdenum cofactor-binding domain"/>
    <property type="match status" value="1"/>
</dbReference>
<feature type="domain" description="Aldehyde oxidase/xanthine dehydrogenase a/b hammerhead" evidence="2">
    <location>
        <begin position="19"/>
        <end position="122"/>
    </location>
</feature>